<dbReference type="PANTHER" id="PTHR11099:SF0">
    <property type="entry name" value="VACUOLAR PROTEIN SORTING-ASSOCIATED PROTEIN 35"/>
    <property type="match status" value="1"/>
</dbReference>
<dbReference type="InterPro" id="IPR042491">
    <property type="entry name" value="Vps35_C"/>
</dbReference>
<keyword evidence="5" id="KW-0472">Membrane</keyword>
<organism evidence="7 8">
    <name type="scientific">Streblomastix strix</name>
    <dbReference type="NCBI Taxonomy" id="222440"/>
    <lineage>
        <taxon>Eukaryota</taxon>
        <taxon>Metamonada</taxon>
        <taxon>Preaxostyla</taxon>
        <taxon>Oxymonadida</taxon>
        <taxon>Streblomastigidae</taxon>
        <taxon>Streblomastix</taxon>
    </lineage>
</organism>
<evidence type="ECO:0000313" key="8">
    <source>
        <dbReference type="Proteomes" id="UP000324800"/>
    </source>
</evidence>
<dbReference type="AlphaFoldDB" id="A0A5J4VIN1"/>
<protein>
    <submittedName>
        <fullName evidence="7">Putative Vacuolar protein sorting-associated protein 35B</fullName>
    </submittedName>
</protein>
<comment type="subcellular location">
    <subcellularLocation>
        <location evidence="1">Membrane</location>
        <topology evidence="1">Peripheral membrane protein</topology>
    </subcellularLocation>
</comment>
<proteinExistence type="inferred from homology"/>
<feature type="non-terminal residue" evidence="7">
    <location>
        <position position="745"/>
    </location>
</feature>
<dbReference type="PANTHER" id="PTHR11099">
    <property type="entry name" value="VACUOLAR SORTING PROTEIN 35"/>
    <property type="match status" value="1"/>
</dbReference>
<dbReference type="GO" id="GO:0005829">
    <property type="term" value="C:cytosol"/>
    <property type="evidence" value="ECO:0007669"/>
    <property type="project" value="GOC"/>
</dbReference>
<dbReference type="InterPro" id="IPR005378">
    <property type="entry name" value="Vps35"/>
</dbReference>
<evidence type="ECO:0000313" key="7">
    <source>
        <dbReference type="EMBL" id="KAA6382442.1"/>
    </source>
</evidence>
<feature type="compositionally biased region" description="Low complexity" evidence="6">
    <location>
        <begin position="527"/>
        <end position="540"/>
    </location>
</feature>
<dbReference type="PIRSF" id="PIRSF009375">
    <property type="entry name" value="Retromer_Vps35"/>
    <property type="match status" value="1"/>
</dbReference>
<sequence length="745" mass="85683">MSYRRQHEVETIFTQNEQEWLAQQQKTIEERHRSLMRFIDANKIAEAFGEAALIADELRTSILTPKKYYDLYIDVVGKLRDLEIFAKELNKRGMPMSEIYERAQYSTNVLSRLYVLICVGSVYIRSAEAPAKDILKDLVEMCKGVQHPVKGLFLRTYLSQMTKDKLPDATNSKIENGIITDSVDFILNNFVEMNMLWVRMQFHGSTRDPDKREKERLDVRTLVGTNLMNLAKLDGVDEEMYKTRILPVLLKEVEACRDPVAQHYLMEIIVQIFPCEFHLASLQNYLIVLPQLEDSVDVVDIVLRLIDRLAQFCTEHPDRTQASSTLFDILSSSINDVLKARNETVRVVGKLRLHEALLRLVLAVYPGNIQYIDDVYQMLNTSLSGIDNKKEKSDAEAEGEEKDQTPQTKPAEIPQLLPGDEVKTGLRIVILPFNQTLKSKGKEESTATPSTIPVLTTKDLLRLQHLTDVLNILPIQTRKEAAVQIITTMTKQPPVIDDIDILERLFDYVRPLCKEDIDKQKEELDKSQTSATQSKKQTTALQDELDQEQFESEQNNVSQIAHMIKHDNTDTFYKLLHIARKNFGKGGMKRVRYTLMPLFFVSLQLAERISIREKEGGEEQEEEDEEEEDDDEEEDEEGNKEKQEKKKEKKIKVKKEGDNKNHFLISSRKVFQFILEIVTILGKRYPEVAEKLCTQAMLCADRCGDATNTYEFMTQSCVIYEENIAESIPQFTALTDIIASLQHSK</sequence>
<dbReference type="GO" id="GO:0005770">
    <property type="term" value="C:late endosome"/>
    <property type="evidence" value="ECO:0007669"/>
    <property type="project" value="TreeGrafter"/>
</dbReference>
<keyword evidence="4" id="KW-0653">Protein transport</keyword>
<dbReference type="OrthoDB" id="10258141at2759"/>
<gene>
    <name evidence="7" type="ORF">EZS28_022031</name>
</gene>
<feature type="region of interest" description="Disordered" evidence="6">
    <location>
        <begin position="389"/>
        <end position="415"/>
    </location>
</feature>
<evidence type="ECO:0000256" key="2">
    <source>
        <dbReference type="ARBA" id="ARBA00006536"/>
    </source>
</evidence>
<feature type="region of interest" description="Disordered" evidence="6">
    <location>
        <begin position="613"/>
        <end position="652"/>
    </location>
</feature>
<accession>A0A5J4VIN1</accession>
<evidence type="ECO:0000256" key="3">
    <source>
        <dbReference type="ARBA" id="ARBA00022448"/>
    </source>
</evidence>
<comment type="similarity">
    <text evidence="2">Belongs to the VPS35 family.</text>
</comment>
<dbReference type="EMBL" id="SNRW01006784">
    <property type="protein sequence ID" value="KAA6382442.1"/>
    <property type="molecule type" value="Genomic_DNA"/>
</dbReference>
<reference evidence="7 8" key="1">
    <citation type="submission" date="2019-03" db="EMBL/GenBank/DDBJ databases">
        <title>Single cell metagenomics reveals metabolic interactions within the superorganism composed of flagellate Streblomastix strix and complex community of Bacteroidetes bacteria on its surface.</title>
        <authorList>
            <person name="Treitli S.C."/>
            <person name="Kolisko M."/>
            <person name="Husnik F."/>
            <person name="Keeling P."/>
            <person name="Hampl V."/>
        </authorList>
    </citation>
    <scope>NUCLEOTIDE SEQUENCE [LARGE SCALE GENOMIC DNA]</scope>
    <source>
        <strain evidence="7">ST1C</strain>
    </source>
</reference>
<evidence type="ECO:0000256" key="1">
    <source>
        <dbReference type="ARBA" id="ARBA00004170"/>
    </source>
</evidence>
<evidence type="ECO:0000256" key="4">
    <source>
        <dbReference type="ARBA" id="ARBA00022927"/>
    </source>
</evidence>
<dbReference type="Gene3D" id="1.25.40.660">
    <property type="entry name" value="Vacuolar protein sorting-associated protein 35, helical subcomplex Vps35-C"/>
    <property type="match status" value="1"/>
</dbReference>
<dbReference type="SUPFAM" id="SSF48371">
    <property type="entry name" value="ARM repeat"/>
    <property type="match status" value="1"/>
</dbReference>
<feature type="compositionally biased region" description="Acidic residues" evidence="6">
    <location>
        <begin position="618"/>
        <end position="638"/>
    </location>
</feature>
<evidence type="ECO:0000256" key="6">
    <source>
        <dbReference type="SAM" id="MobiDB-lite"/>
    </source>
</evidence>
<dbReference type="Pfam" id="PF03635">
    <property type="entry name" value="Vps35"/>
    <property type="match status" value="1"/>
</dbReference>
<name>A0A5J4VIN1_9EUKA</name>
<feature type="region of interest" description="Disordered" evidence="6">
    <location>
        <begin position="521"/>
        <end position="553"/>
    </location>
</feature>
<dbReference type="Proteomes" id="UP000324800">
    <property type="component" value="Unassembled WGS sequence"/>
</dbReference>
<comment type="caution">
    <text evidence="7">The sequence shown here is derived from an EMBL/GenBank/DDBJ whole genome shotgun (WGS) entry which is preliminary data.</text>
</comment>
<dbReference type="GO" id="GO:0030906">
    <property type="term" value="C:retromer, cargo-selective complex"/>
    <property type="evidence" value="ECO:0007669"/>
    <property type="project" value="InterPro"/>
</dbReference>
<dbReference type="GO" id="GO:0006886">
    <property type="term" value="P:intracellular protein transport"/>
    <property type="evidence" value="ECO:0007669"/>
    <property type="project" value="TreeGrafter"/>
</dbReference>
<keyword evidence="3" id="KW-0813">Transport</keyword>
<dbReference type="GO" id="GO:0042147">
    <property type="term" value="P:retrograde transport, endosome to Golgi"/>
    <property type="evidence" value="ECO:0007669"/>
    <property type="project" value="InterPro"/>
</dbReference>
<evidence type="ECO:0000256" key="5">
    <source>
        <dbReference type="ARBA" id="ARBA00023136"/>
    </source>
</evidence>
<dbReference type="InterPro" id="IPR016024">
    <property type="entry name" value="ARM-type_fold"/>
</dbReference>